<feature type="compositionally biased region" description="Basic residues" evidence="2">
    <location>
        <begin position="3098"/>
        <end position="3107"/>
    </location>
</feature>
<feature type="region of interest" description="Disordered" evidence="2">
    <location>
        <begin position="1795"/>
        <end position="1889"/>
    </location>
</feature>
<feature type="region of interest" description="Disordered" evidence="2">
    <location>
        <begin position="730"/>
        <end position="751"/>
    </location>
</feature>
<name>A0AAD7ZQF9_DIPPU</name>
<feature type="compositionally biased region" description="Polar residues" evidence="2">
    <location>
        <begin position="2896"/>
        <end position="2925"/>
    </location>
</feature>
<feature type="compositionally biased region" description="Basic and acidic residues" evidence="2">
    <location>
        <begin position="3109"/>
        <end position="3134"/>
    </location>
</feature>
<feature type="compositionally biased region" description="Polar residues" evidence="2">
    <location>
        <begin position="918"/>
        <end position="929"/>
    </location>
</feature>
<keyword evidence="1" id="KW-0175">Coiled coil</keyword>
<feature type="region of interest" description="Disordered" evidence="2">
    <location>
        <begin position="590"/>
        <end position="686"/>
    </location>
</feature>
<feature type="compositionally biased region" description="Polar residues" evidence="2">
    <location>
        <begin position="1189"/>
        <end position="1206"/>
    </location>
</feature>
<feature type="compositionally biased region" description="Polar residues" evidence="2">
    <location>
        <begin position="2697"/>
        <end position="2747"/>
    </location>
</feature>
<dbReference type="EMBL" id="JASPKZ010007354">
    <property type="protein sequence ID" value="KAJ9584823.1"/>
    <property type="molecule type" value="Genomic_DNA"/>
</dbReference>
<feature type="region of interest" description="Disordered" evidence="2">
    <location>
        <begin position="2422"/>
        <end position="2489"/>
    </location>
</feature>
<protein>
    <recommendedName>
        <fullName evidence="3">Zinc finger protein Rlf/292/654 TPR repeats domain-containing protein</fullName>
    </recommendedName>
</protein>
<feature type="compositionally biased region" description="Low complexity" evidence="2">
    <location>
        <begin position="1323"/>
        <end position="1334"/>
    </location>
</feature>
<feature type="region of interest" description="Disordered" evidence="2">
    <location>
        <begin position="3064"/>
        <end position="3134"/>
    </location>
</feature>
<feature type="region of interest" description="Disordered" evidence="2">
    <location>
        <begin position="2674"/>
        <end position="2761"/>
    </location>
</feature>
<feature type="non-terminal residue" evidence="4">
    <location>
        <position position="1"/>
    </location>
</feature>
<feature type="compositionally biased region" description="Polar residues" evidence="2">
    <location>
        <begin position="637"/>
        <end position="658"/>
    </location>
</feature>
<feature type="compositionally biased region" description="Low complexity" evidence="2">
    <location>
        <begin position="959"/>
        <end position="970"/>
    </location>
</feature>
<feature type="region of interest" description="Disordered" evidence="2">
    <location>
        <begin position="2843"/>
        <end position="2867"/>
    </location>
</feature>
<feature type="compositionally biased region" description="Low complexity" evidence="2">
    <location>
        <begin position="1926"/>
        <end position="1936"/>
    </location>
</feature>
<keyword evidence="5" id="KW-1185">Reference proteome</keyword>
<feature type="region of interest" description="Disordered" evidence="2">
    <location>
        <begin position="2891"/>
        <end position="2925"/>
    </location>
</feature>
<feature type="compositionally biased region" description="Basic residues" evidence="2">
    <location>
        <begin position="3250"/>
        <end position="3263"/>
    </location>
</feature>
<dbReference type="InterPro" id="IPR057986">
    <property type="entry name" value="TPR_Rlf/292/654"/>
</dbReference>
<feature type="region of interest" description="Disordered" evidence="2">
    <location>
        <begin position="1908"/>
        <end position="1936"/>
    </location>
</feature>
<evidence type="ECO:0000259" key="3">
    <source>
        <dbReference type="Pfam" id="PF25580"/>
    </source>
</evidence>
<feature type="coiled-coil region" evidence="1">
    <location>
        <begin position="294"/>
        <end position="322"/>
    </location>
</feature>
<feature type="compositionally biased region" description="Polar residues" evidence="2">
    <location>
        <begin position="1444"/>
        <end position="1459"/>
    </location>
</feature>
<feature type="compositionally biased region" description="Polar residues" evidence="2">
    <location>
        <begin position="833"/>
        <end position="856"/>
    </location>
</feature>
<evidence type="ECO:0000256" key="1">
    <source>
        <dbReference type="SAM" id="Coils"/>
    </source>
</evidence>
<dbReference type="Pfam" id="PF25580">
    <property type="entry name" value="TPR_Rlf"/>
    <property type="match status" value="1"/>
</dbReference>
<comment type="caution">
    <text evidence="4">The sequence shown here is derived from an EMBL/GenBank/DDBJ whole genome shotgun (WGS) entry which is preliminary data.</text>
</comment>
<gene>
    <name evidence="4" type="ORF">L9F63_020844</name>
</gene>
<feature type="compositionally biased region" description="Low complexity" evidence="2">
    <location>
        <begin position="1856"/>
        <end position="1873"/>
    </location>
</feature>
<feature type="compositionally biased region" description="Low complexity" evidence="2">
    <location>
        <begin position="1283"/>
        <end position="1304"/>
    </location>
</feature>
<proteinExistence type="predicted"/>
<feature type="region of interest" description="Disordered" evidence="2">
    <location>
        <begin position="1444"/>
        <end position="1464"/>
    </location>
</feature>
<feature type="compositionally biased region" description="Basic and acidic residues" evidence="2">
    <location>
        <begin position="1916"/>
        <end position="1925"/>
    </location>
</feature>
<feature type="compositionally biased region" description="Polar residues" evidence="2">
    <location>
        <begin position="3064"/>
        <end position="3091"/>
    </location>
</feature>
<feature type="compositionally biased region" description="Low complexity" evidence="2">
    <location>
        <begin position="1714"/>
        <end position="1744"/>
    </location>
</feature>
<feature type="region of interest" description="Disordered" evidence="2">
    <location>
        <begin position="1714"/>
        <end position="1778"/>
    </location>
</feature>
<evidence type="ECO:0000313" key="5">
    <source>
        <dbReference type="Proteomes" id="UP001233999"/>
    </source>
</evidence>
<feature type="compositionally biased region" description="Polar residues" evidence="2">
    <location>
        <begin position="3019"/>
        <end position="3029"/>
    </location>
</feature>
<dbReference type="Proteomes" id="UP001233999">
    <property type="component" value="Unassembled WGS sequence"/>
</dbReference>
<feature type="compositionally biased region" description="Basic and acidic residues" evidence="2">
    <location>
        <begin position="663"/>
        <end position="686"/>
    </location>
</feature>
<organism evidence="4 5">
    <name type="scientific">Diploptera punctata</name>
    <name type="common">Pacific beetle cockroach</name>
    <dbReference type="NCBI Taxonomy" id="6984"/>
    <lineage>
        <taxon>Eukaryota</taxon>
        <taxon>Metazoa</taxon>
        <taxon>Ecdysozoa</taxon>
        <taxon>Arthropoda</taxon>
        <taxon>Hexapoda</taxon>
        <taxon>Insecta</taxon>
        <taxon>Pterygota</taxon>
        <taxon>Neoptera</taxon>
        <taxon>Polyneoptera</taxon>
        <taxon>Dictyoptera</taxon>
        <taxon>Blattodea</taxon>
        <taxon>Blaberoidea</taxon>
        <taxon>Blaberidae</taxon>
        <taxon>Diplopterinae</taxon>
        <taxon>Diploptera</taxon>
    </lineage>
</organism>
<feature type="compositionally biased region" description="Low complexity" evidence="2">
    <location>
        <begin position="3038"/>
        <end position="3047"/>
    </location>
</feature>
<feature type="compositionally biased region" description="Polar residues" evidence="2">
    <location>
        <begin position="2802"/>
        <end position="2829"/>
    </location>
</feature>
<sequence>AGLEATLNDPKKKYPDKVNALLSAWEHVTAIIATSTHEASETLIDWVHRHTLHLVLQGEWPKLLPATKTHLSVTLQRCAGLLSNHNAAPRCRTLIGLVKDPWGHPVLHRILNGATDVEDSEGFGSEARRSNSQVSSLEGAHAYGKNMERNNFFYTIDMYIALLYRFKRIRDIIKELKHFDLKDGLMLVRRYALKDGKRARVWKNSAKVAELAAQYFLTVAMVKPVSETGTLLQDLMTEWALIHRSLPSVTQTLPKMIRKLIQPAESAVHIYLFCQVLVNQFGDTLKSLCIELYIRGLTTDMNELEQQKMKNDKEKVREAEVRLSDGFLKLADLVKDNVGVCRECVLTAFSLNPTRVCFERIKEMAIASGKCLCVDNIKRENMDVELDNISVEHRSTIEVDTGQMSFVNARMEFLIFSIQRNRCNLHPPYDPSSGGVLGELCPQCGEFTGIETPSVDGTCVEKKERTLDALILIKGNTVTESLNYDVFLCDDLAVVLSSPRYQMLSWVLDWAELSNMCEKYLENGEEMRNTTKELKFLNIDYNQFKDWPSGEDEKDEYYGIEKGYEQWADLSSDTSEEYYNNRSYKRRARRMHLDSDSDSSFTPKSRGRGRKMHRLDSSDSDYDSSQRKEKHKHKNYHAQSLSVSDSDNGTQDSRTDSLGSDGFRTEKPTKKEKNGRNEKTSNVKRMDQKKLKDLSPFQVIMNNDLNQGDITSDVMNIFSQIGENAKGVQSSQFSPLPQINSMLNPDKRSSDPSVLKTLRMFRPHNAKNNERDHLSQIFNNRSKETSPRKGEEIAYSKFAPMLSTLNLNPRIVLKRADVNQDLKSSRVLIETNNRSGNPLSQISPDILSRKSNSSKGLSFDVDGKSHIPISHSMVDDAKHHEYLKSSDLLAKNVPGLNSLDMIVPPPSEATVQVVQLPRNTPSTSNNNRGSAHLPPKTTHTQNLQNSGNSSGNTEQETESSQSQLPTVSSSETSSQMVPTTSTQNSNIAKPTKLNSQSEVKYLTTTSEVNEILRSTLGEGSVQVHATLQVPTSASLVKQKMGTRPEIKYLTSSSENVASSADFATQSKAKSNAISDVRYLTSTSEVNEILRNSPIVQKAVHTSVSSETSAGPSHSVNNSHQVGPFPVVKGVDLNVIASLISSKNCGNSLPTSQGSSDPQMLQLVCKGRKIQFKPIICTQSGSRNIVAEQSDASTSMPATSEQHQMSSHPVYEDEFSGFHAPASSPNKDKGSASKNQKQTTSQVASLPKFQQAFGKTIYNNQPSPSVEGGGSHTTVAKGSEEEASSSPESVETTSRSTSVSSTVLSKAVQTSLGSIRSHPPDPPTESSSSSSTPSTLHLTNANSVLSILQGSPRIAVSGALRVGTGMTVQAIQTSSGVIYMHPDTTTLVNSSAGVRRSTGIKTSQSSDSVTENLQASVAVAITAPSMPVLARDAVKRNRMLAAALQSPQRTANQGTNTVTTQSQEPEVCVVESSSDEEVNNSSQTLVTTAAVHRIMPTQKTVTRQMVQTGRNMRPVLHIPGGGSLIACSTATNINSPLRQQTVQSVLVSPSTNSRMSQNVGASETLMAHNTIEPTVSSTTLEQLREFESVLEQVTNTSQMKERSTVQPQSQPQILTQQLLLTQATTSTTSTGMEFTSCTGTQSTTSSFSQDMFPVSTTAATTSRVNVTYVTQAPSVRTTSIVSVSNVPGANVVGKMTSPVVVVTSYCQPVASPALSVTSQSSSSPCVTPAPATSSTSSGKSPPKSSKSSKSKSMKSGTATATSKASPVPKPQQKPQEDEQTAQRIYAILDEYAEQLRNSPDLNNKPAPRRRSNPPTNANQSSKRKKSSQTKVKLLGHQSSSTAQEMSPGADDPRTMGSEDSSNSPAPSSQNPDDSLGLRATPSLELGSEAGNLRNVVTESVDIKDNIKIEQQSQDQSSHSHEAEHSEGQQSPLQLQQTTQHSLLFADGSIQGRTVIVQDSVPSSVDGNATVMAGKPVMVGSSTTVPALFAGVRQVIVPVAPGLASVQARPVVVSSKGSKVIRVHQVTVPGGSLQMAPGMNAMQGAALVVRQLNKPGIPVGTVAAPVSVLGQPTVKQVKLPVGSISSQALTGVSAQPPVVLPPGSHHLASQVGNVVTSTIAQALSFPESSLESVLQEGTIKTEPSNIMSSGETLLLNASTSSQAIGLIRRGLSTSFHERIATSVGGVISNNTSSTSLIAVNRLTYPGARQITSVNLDSEVVSMNTSNSNKATSSVNEQSPQQDAGTLTDNQIVSSSASTIQCLGVDFVSQNSSFHKRLVKEETDNSGNFSTKSNPETFNLKMESIERSDESIKTDTTIVKSENRDGDDCPIVNLVSTLKKESADQSDCDLSHSNTSNQSQLLQSTQHVYQTPGCTMGGNTKSTALCNDSLNDGVFLADRNTGLPHEVNVCQETSSHLQLVENGIQKSKSGEIPETIDSSSSSSSSCTSSSGGGSSTSSSGSSSSHLLHVGNKVSSRNKRRRENSPASGVDGDVVEKTGLLCRTNTSQTLDYSTGNSGGTEVGPYHISSKSSRLDYMNDATYRLQAKISTENQDSPWRYVPVVKRVRVAIQPAMVQKEEAEMATEQVTGTLQLAESSEFEDGSQDRRSFLSDAKFVTVSRKQGSSLQIHSNTIHTYRKLESESEEKSRIEKMERLEMQQKMARLERELRLQKSLSEECEDLGVDEPSTSELFPEADLLLDPNSSPSFEQTMQEASGSQSVEPGDNYSNANFKNEYSMSSQEESYPPDNQTSEDSENRRETRSFGSKKSYSDWKFRATKERNKYNNSGNLLKGKFNLQADTSKLCPSGQSCPVKNNGSKNLPSRSSSVETQNVNSKCALDGVTTSQVVVESTSEKSSKNDSSLNGDPKTPLPMKSILAKTLSISSRSTLSCMDSVIEESQDGGSKQTLPGTASNESNAPKTNLPVTSSSEDSVTLDSFATSMVASSLDVTIPSPVPTPLSSTPATHIMETSTTQDSLPTLTAAQKFAYTYGKKPSSCRQDVCRVIKRARLNRPNQYFNDHIDSQETWDSSSSQDKTGEDSEEMSPSSQVSSQLDDGANTDVDVVEISNDESSSAFPLLPNPQSKEGTFQLSSTNGMDSVGKRVPVKRNRAGKRLSAETESEKQYLDSRDKSDRASDGDNFDRTVLLRDRRLKNVTPASKINVPIKNASAVVSPSVESSYRKQQGLRARLRGGRDSCEDTSIDSFPLLLTPASMTETDMIPSPEGDDGSGVEHTLKMRLEGKSECPVGGTCETHLKPTRSSRRRGHIKKCQCCNGSPERPKKKKVEKTLKKGQPTKQIGKTSITKKR</sequence>
<feature type="compositionally biased region" description="Low complexity" evidence="2">
    <location>
        <begin position="2435"/>
        <end position="2461"/>
    </location>
</feature>
<feature type="region of interest" description="Disordered" evidence="2">
    <location>
        <begin position="3010"/>
        <end position="3052"/>
    </location>
</feature>
<reference evidence="4" key="1">
    <citation type="journal article" date="2023" name="IScience">
        <title>Live-bearing cockroach genome reveals convergent evolutionary mechanisms linked to viviparity in insects and beyond.</title>
        <authorList>
            <person name="Fouks B."/>
            <person name="Harrison M.C."/>
            <person name="Mikhailova A.A."/>
            <person name="Marchal E."/>
            <person name="English S."/>
            <person name="Carruthers M."/>
            <person name="Jennings E.C."/>
            <person name="Chiamaka E.L."/>
            <person name="Frigard R.A."/>
            <person name="Pippel M."/>
            <person name="Attardo G.M."/>
            <person name="Benoit J.B."/>
            <person name="Bornberg-Bauer E."/>
            <person name="Tobe S.S."/>
        </authorList>
    </citation>
    <scope>NUCLEOTIDE SEQUENCE</scope>
    <source>
        <strain evidence="4">Stay&amp;Tobe</strain>
    </source>
</reference>
<feature type="region of interest" description="Disordered" evidence="2">
    <location>
        <begin position="2222"/>
        <end position="2243"/>
    </location>
</feature>
<feature type="region of interest" description="Disordered" evidence="2">
    <location>
        <begin position="2800"/>
        <end position="2829"/>
    </location>
</feature>
<feature type="region of interest" description="Disordered" evidence="2">
    <location>
        <begin position="1186"/>
        <end position="1242"/>
    </location>
</feature>
<accession>A0AAD7ZQF9</accession>
<feature type="compositionally biased region" description="Polar residues" evidence="2">
    <location>
        <begin position="971"/>
        <end position="992"/>
    </location>
</feature>
<feature type="compositionally biased region" description="Low complexity" evidence="2">
    <location>
        <begin position="1752"/>
        <end position="1772"/>
    </location>
</feature>
<feature type="compositionally biased region" description="Polar residues" evidence="2">
    <location>
        <begin position="3288"/>
        <end position="3301"/>
    </location>
</feature>
<feature type="region of interest" description="Disordered" evidence="2">
    <location>
        <begin position="3243"/>
        <end position="3301"/>
    </location>
</feature>
<reference evidence="4" key="2">
    <citation type="submission" date="2023-05" db="EMBL/GenBank/DDBJ databases">
        <authorList>
            <person name="Fouks B."/>
        </authorList>
    </citation>
    <scope>NUCLEOTIDE SEQUENCE</scope>
    <source>
        <strain evidence="4">Stay&amp;Tobe</strain>
        <tissue evidence="4">Testes</tissue>
    </source>
</reference>
<feature type="region of interest" description="Disordered" evidence="2">
    <location>
        <begin position="918"/>
        <end position="992"/>
    </location>
</feature>
<feature type="domain" description="Zinc finger protein Rlf/292/654 TPR repeats" evidence="3">
    <location>
        <begin position="229"/>
        <end position="364"/>
    </location>
</feature>
<feature type="compositionally biased region" description="Polar residues" evidence="2">
    <location>
        <begin position="1231"/>
        <end position="1242"/>
    </location>
</feature>
<feature type="region of interest" description="Disordered" evidence="2">
    <location>
        <begin position="1256"/>
        <end position="1336"/>
    </location>
</feature>
<feature type="region of interest" description="Disordered" evidence="2">
    <location>
        <begin position="833"/>
        <end position="865"/>
    </location>
</feature>
<evidence type="ECO:0000256" key="2">
    <source>
        <dbReference type="SAM" id="MobiDB-lite"/>
    </source>
</evidence>
<evidence type="ECO:0000313" key="4">
    <source>
        <dbReference type="EMBL" id="KAJ9584823.1"/>
    </source>
</evidence>
<feature type="compositionally biased region" description="Polar residues" evidence="2">
    <location>
        <begin position="730"/>
        <end position="743"/>
    </location>
</feature>